<keyword evidence="4 5" id="KW-0961">Cell wall biogenesis/degradation</keyword>
<dbReference type="GO" id="GO:0005737">
    <property type="term" value="C:cytoplasm"/>
    <property type="evidence" value="ECO:0007669"/>
    <property type="project" value="UniProtKB-SubCell"/>
</dbReference>
<evidence type="ECO:0000256" key="3">
    <source>
        <dbReference type="ARBA" id="ARBA00022553"/>
    </source>
</evidence>
<evidence type="ECO:0000313" key="7">
    <source>
        <dbReference type="EMBL" id="SHN88480.1"/>
    </source>
</evidence>
<evidence type="ECO:0000313" key="8">
    <source>
        <dbReference type="Proteomes" id="UP000184010"/>
    </source>
</evidence>
<dbReference type="InterPro" id="IPR003230">
    <property type="entry name" value="DltC"/>
</dbReference>
<dbReference type="NCBIfam" id="TIGR01688">
    <property type="entry name" value="dltC"/>
    <property type="match status" value="1"/>
</dbReference>
<sequence>MMEEKILSLLERVCGTDEVRNERDINLFEAGILDSLGVIELLVGAEELGIKIEPTEIERTDIDTPAKIIATFSKRVAG</sequence>
<dbReference type="Proteomes" id="UP000184010">
    <property type="component" value="Unassembled WGS sequence"/>
</dbReference>
<dbReference type="STRING" id="1121395.SAMN02745215_05360"/>
<dbReference type="NCBIfam" id="NF003464">
    <property type="entry name" value="PRK05087.1"/>
    <property type="match status" value="1"/>
</dbReference>
<reference evidence="8" key="1">
    <citation type="submission" date="2016-12" db="EMBL/GenBank/DDBJ databases">
        <authorList>
            <person name="Varghese N."/>
            <person name="Submissions S."/>
        </authorList>
    </citation>
    <scope>NUCLEOTIDE SEQUENCE [LARGE SCALE GENOMIC DNA]</scope>
    <source>
        <strain evidence="8">DSM 11544</strain>
    </source>
</reference>
<keyword evidence="2 5" id="KW-0963">Cytoplasm</keyword>
<comment type="function">
    <text evidence="5">Carrier protein involved in the D-alanylation of lipoteichoic acid (LTA). The loading of thioester-linked D-alanine onto DltC is catalyzed by D-alanine--D-alanyl carrier protein ligase DltA. The DltC-carried D-alanyl group is further transferred to cell membrane phosphatidylglycerol (PG) by forming an ester bond, probably catalyzed by DltD. D-alanylation of LTA plays an important role in modulating the properties of the cell wall in Gram-positive bacteria, influencing the net charge of the cell wall.</text>
</comment>
<keyword evidence="7" id="KW-0436">Ligase</keyword>
<feature type="modified residue" description="O-(pantetheine 4'-phosphoryl)serine" evidence="5">
    <location>
        <position position="35"/>
    </location>
</feature>
<dbReference type="PROSITE" id="PS50075">
    <property type="entry name" value="CARRIER"/>
    <property type="match status" value="1"/>
</dbReference>
<comment type="PTM">
    <text evidence="5">4'-phosphopantetheine is transferred from CoA to a specific serine of apo-DCP.</text>
</comment>
<dbReference type="Gene3D" id="1.10.1200.10">
    <property type="entry name" value="ACP-like"/>
    <property type="match status" value="1"/>
</dbReference>
<dbReference type="EMBL" id="FRDN01000027">
    <property type="protein sequence ID" value="SHN88480.1"/>
    <property type="molecule type" value="Genomic_DNA"/>
</dbReference>
<dbReference type="GO" id="GO:0036370">
    <property type="term" value="F:D-alanyl carrier activity"/>
    <property type="evidence" value="ECO:0007669"/>
    <property type="project" value="UniProtKB-UniRule"/>
</dbReference>
<keyword evidence="8" id="KW-1185">Reference proteome</keyword>
<protein>
    <recommendedName>
        <fullName evidence="5">D-alanyl carrier protein</fullName>
        <shortName evidence="5">DCP</shortName>
    </recommendedName>
    <alternativeName>
        <fullName evidence="5">D-alanine--poly(phosphoribitol) ligase subunit 2</fullName>
    </alternativeName>
</protein>
<comment type="subcellular location">
    <subcellularLocation>
        <location evidence="5">Cytoplasm</location>
    </subcellularLocation>
</comment>
<dbReference type="HAMAP" id="MF_00565">
    <property type="entry name" value="DltC"/>
    <property type="match status" value="1"/>
</dbReference>
<keyword evidence="1 5" id="KW-0596">Phosphopantetheine</keyword>
<dbReference type="SUPFAM" id="SSF47336">
    <property type="entry name" value="ACP-like"/>
    <property type="match status" value="1"/>
</dbReference>
<evidence type="ECO:0000256" key="1">
    <source>
        <dbReference type="ARBA" id="ARBA00022450"/>
    </source>
</evidence>
<evidence type="ECO:0000256" key="5">
    <source>
        <dbReference type="HAMAP-Rule" id="MF_00565"/>
    </source>
</evidence>
<accession>A0A1M7UZZ2</accession>
<evidence type="ECO:0000256" key="2">
    <source>
        <dbReference type="ARBA" id="ARBA00022490"/>
    </source>
</evidence>
<keyword evidence="3 5" id="KW-0597">Phosphoprotein</keyword>
<dbReference type="GO" id="GO:0070395">
    <property type="term" value="P:lipoteichoic acid biosynthetic process"/>
    <property type="evidence" value="ECO:0007669"/>
    <property type="project" value="UniProtKB-UniRule"/>
</dbReference>
<dbReference type="GO" id="GO:0016874">
    <property type="term" value="F:ligase activity"/>
    <property type="evidence" value="ECO:0007669"/>
    <property type="project" value="UniProtKB-KW"/>
</dbReference>
<feature type="domain" description="Carrier" evidence="6">
    <location>
        <begin position="1"/>
        <end position="76"/>
    </location>
</feature>
<organism evidence="7 8">
    <name type="scientific">Desulfitobacterium chlororespirans DSM 11544</name>
    <dbReference type="NCBI Taxonomy" id="1121395"/>
    <lineage>
        <taxon>Bacteria</taxon>
        <taxon>Bacillati</taxon>
        <taxon>Bacillota</taxon>
        <taxon>Clostridia</taxon>
        <taxon>Eubacteriales</taxon>
        <taxon>Desulfitobacteriaceae</taxon>
        <taxon>Desulfitobacterium</taxon>
    </lineage>
</organism>
<gene>
    <name evidence="5" type="primary">dltC</name>
    <name evidence="7" type="ORF">SAMN02745215_05360</name>
</gene>
<comment type="pathway">
    <text evidence="5">Cell wall biogenesis; lipoteichoic acid biosynthesis.</text>
</comment>
<name>A0A1M7UZZ2_9FIRM</name>
<dbReference type="GO" id="GO:0071555">
    <property type="term" value="P:cell wall organization"/>
    <property type="evidence" value="ECO:0007669"/>
    <property type="project" value="UniProtKB-KW"/>
</dbReference>
<dbReference type="UniPathway" id="UPA00556"/>
<dbReference type="InterPro" id="IPR009081">
    <property type="entry name" value="PP-bd_ACP"/>
</dbReference>
<evidence type="ECO:0000256" key="4">
    <source>
        <dbReference type="ARBA" id="ARBA00023316"/>
    </source>
</evidence>
<dbReference type="AlphaFoldDB" id="A0A1M7UZZ2"/>
<comment type="similarity">
    <text evidence="5">Belongs to the DltC family.</text>
</comment>
<dbReference type="InterPro" id="IPR036736">
    <property type="entry name" value="ACP-like_sf"/>
</dbReference>
<evidence type="ECO:0000259" key="6">
    <source>
        <dbReference type="PROSITE" id="PS50075"/>
    </source>
</evidence>
<proteinExistence type="inferred from homology"/>
<dbReference type="Pfam" id="PF00550">
    <property type="entry name" value="PP-binding"/>
    <property type="match status" value="1"/>
</dbReference>